<protein>
    <submittedName>
        <fullName evidence="1">Uncharacterized protein</fullName>
    </submittedName>
</protein>
<dbReference type="EMBL" id="JAHHGZ010000009">
    <property type="protein sequence ID" value="MBW4667764.1"/>
    <property type="molecule type" value="Genomic_DNA"/>
</dbReference>
<evidence type="ECO:0000313" key="1">
    <source>
        <dbReference type="EMBL" id="MBW4667764.1"/>
    </source>
</evidence>
<accession>A0A951QK08</accession>
<reference evidence="1" key="1">
    <citation type="submission" date="2021-05" db="EMBL/GenBank/DDBJ databases">
        <authorList>
            <person name="Pietrasiak N."/>
            <person name="Ward R."/>
            <person name="Stajich J.E."/>
            <person name="Kurbessoian T."/>
        </authorList>
    </citation>
    <scope>NUCLEOTIDE SEQUENCE</scope>
    <source>
        <strain evidence="1">GSE-NOS-MK-12-04C</strain>
    </source>
</reference>
<organism evidence="1 2">
    <name type="scientific">Cyanomargarita calcarea GSE-NOS-MK-12-04C</name>
    <dbReference type="NCBI Taxonomy" id="2839659"/>
    <lineage>
        <taxon>Bacteria</taxon>
        <taxon>Bacillati</taxon>
        <taxon>Cyanobacteriota</taxon>
        <taxon>Cyanophyceae</taxon>
        <taxon>Nostocales</taxon>
        <taxon>Cyanomargaritaceae</taxon>
        <taxon>Cyanomargarita</taxon>
    </lineage>
</organism>
<comment type="caution">
    <text evidence="1">The sequence shown here is derived from an EMBL/GenBank/DDBJ whole genome shotgun (WGS) entry which is preliminary data.</text>
</comment>
<gene>
    <name evidence="1" type="ORF">KME60_10070</name>
</gene>
<dbReference type="Proteomes" id="UP000729701">
    <property type="component" value="Unassembled WGS sequence"/>
</dbReference>
<sequence>MILSRNSTSINFGLTFENRTNWAKRSSSPHLRIVNSEASTSYNSVTVSDSAALAVIKKLVEELVKVEGLKRVKAIATSFPDIHWIDFEIELETDIELSDETWDKIQNMVIDSEWKLRDDSGEKWYFRPQLVDRFCLLEDEVIADSENKQFKISSSNSPKFVVL</sequence>
<name>A0A951QK08_9CYAN</name>
<dbReference type="AlphaFoldDB" id="A0A951QK08"/>
<evidence type="ECO:0000313" key="2">
    <source>
        <dbReference type="Proteomes" id="UP000729701"/>
    </source>
</evidence>
<reference evidence="1" key="2">
    <citation type="journal article" date="2022" name="Microbiol. Resour. Announc.">
        <title>Metagenome Sequencing to Explore Phylogenomics of Terrestrial Cyanobacteria.</title>
        <authorList>
            <person name="Ward R.D."/>
            <person name="Stajich J.E."/>
            <person name="Johansen J.R."/>
            <person name="Huntemann M."/>
            <person name="Clum A."/>
            <person name="Foster B."/>
            <person name="Foster B."/>
            <person name="Roux S."/>
            <person name="Palaniappan K."/>
            <person name="Varghese N."/>
            <person name="Mukherjee S."/>
            <person name="Reddy T.B.K."/>
            <person name="Daum C."/>
            <person name="Copeland A."/>
            <person name="Chen I.A."/>
            <person name="Ivanova N.N."/>
            <person name="Kyrpides N.C."/>
            <person name="Shapiro N."/>
            <person name="Eloe-Fadrosh E.A."/>
            <person name="Pietrasiak N."/>
        </authorList>
    </citation>
    <scope>NUCLEOTIDE SEQUENCE</scope>
    <source>
        <strain evidence="1">GSE-NOS-MK-12-04C</strain>
    </source>
</reference>
<proteinExistence type="predicted"/>